<keyword evidence="2" id="KW-1185">Reference proteome</keyword>
<evidence type="ECO:0000313" key="1">
    <source>
        <dbReference type="EMBL" id="MPC08710.1"/>
    </source>
</evidence>
<evidence type="ECO:0000313" key="2">
    <source>
        <dbReference type="Proteomes" id="UP000324222"/>
    </source>
</evidence>
<dbReference type="AlphaFoldDB" id="A0A5B7CH99"/>
<protein>
    <submittedName>
        <fullName evidence="1">Uncharacterized protein</fullName>
    </submittedName>
</protein>
<sequence length="61" mass="6978">MLFTQLALHCCDLRGSPLNRRASLTNISTLKEQHAINVRWRWCRKHESALSDLAKGKSSVE</sequence>
<organism evidence="1 2">
    <name type="scientific">Portunus trituberculatus</name>
    <name type="common">Swimming crab</name>
    <name type="synonym">Neptunus trituberculatus</name>
    <dbReference type="NCBI Taxonomy" id="210409"/>
    <lineage>
        <taxon>Eukaryota</taxon>
        <taxon>Metazoa</taxon>
        <taxon>Ecdysozoa</taxon>
        <taxon>Arthropoda</taxon>
        <taxon>Crustacea</taxon>
        <taxon>Multicrustacea</taxon>
        <taxon>Malacostraca</taxon>
        <taxon>Eumalacostraca</taxon>
        <taxon>Eucarida</taxon>
        <taxon>Decapoda</taxon>
        <taxon>Pleocyemata</taxon>
        <taxon>Brachyura</taxon>
        <taxon>Eubrachyura</taxon>
        <taxon>Portunoidea</taxon>
        <taxon>Portunidae</taxon>
        <taxon>Portuninae</taxon>
        <taxon>Portunus</taxon>
    </lineage>
</organism>
<proteinExistence type="predicted"/>
<dbReference type="Proteomes" id="UP000324222">
    <property type="component" value="Unassembled WGS sequence"/>
</dbReference>
<gene>
    <name evidence="1" type="ORF">E2C01_001304</name>
</gene>
<dbReference type="EMBL" id="VSRR010000041">
    <property type="protein sequence ID" value="MPC08710.1"/>
    <property type="molecule type" value="Genomic_DNA"/>
</dbReference>
<reference evidence="1 2" key="1">
    <citation type="submission" date="2019-05" db="EMBL/GenBank/DDBJ databases">
        <title>Another draft genome of Portunus trituberculatus and its Hox gene families provides insights of decapod evolution.</title>
        <authorList>
            <person name="Jeong J.-H."/>
            <person name="Song I."/>
            <person name="Kim S."/>
            <person name="Choi T."/>
            <person name="Kim D."/>
            <person name="Ryu S."/>
            <person name="Kim W."/>
        </authorList>
    </citation>
    <scope>NUCLEOTIDE SEQUENCE [LARGE SCALE GENOMIC DNA]</scope>
    <source>
        <tissue evidence="1">Muscle</tissue>
    </source>
</reference>
<accession>A0A5B7CH99</accession>
<comment type="caution">
    <text evidence="1">The sequence shown here is derived from an EMBL/GenBank/DDBJ whole genome shotgun (WGS) entry which is preliminary data.</text>
</comment>
<name>A0A5B7CH99_PORTR</name>